<keyword evidence="1" id="KW-0472">Membrane</keyword>
<organism evidence="3 4">
    <name type="scientific">Fraserbacteria sp. (strain RBG_16_55_9)</name>
    <dbReference type="NCBI Taxonomy" id="1817864"/>
    <lineage>
        <taxon>Bacteria</taxon>
        <taxon>Candidatus Fraseribacteriota</taxon>
    </lineage>
</organism>
<dbReference type="InterPro" id="IPR005797">
    <property type="entry name" value="Cyt_b/b6_N"/>
</dbReference>
<dbReference type="Gene3D" id="1.20.810.10">
    <property type="entry name" value="Cytochrome Bc1 Complex, Chain C"/>
    <property type="match status" value="1"/>
</dbReference>
<proteinExistence type="predicted"/>
<feature type="transmembrane region" description="Helical" evidence="1">
    <location>
        <begin position="176"/>
        <end position="199"/>
    </location>
</feature>
<evidence type="ECO:0000313" key="4">
    <source>
        <dbReference type="Proteomes" id="UP000179157"/>
    </source>
</evidence>
<evidence type="ECO:0000256" key="1">
    <source>
        <dbReference type="SAM" id="Phobius"/>
    </source>
</evidence>
<dbReference type="AlphaFoldDB" id="A0A1F5UQB7"/>
<dbReference type="EMBL" id="MFGX01000105">
    <property type="protein sequence ID" value="OGF53354.1"/>
    <property type="molecule type" value="Genomic_DNA"/>
</dbReference>
<evidence type="ECO:0000259" key="2">
    <source>
        <dbReference type="PROSITE" id="PS51002"/>
    </source>
</evidence>
<keyword evidence="1" id="KW-0812">Transmembrane</keyword>
<dbReference type="PIRSF" id="PIRSF000032">
    <property type="entry name" value="Cytochrome_b6"/>
    <property type="match status" value="1"/>
</dbReference>
<dbReference type="PANTHER" id="PTHR19271">
    <property type="entry name" value="CYTOCHROME B"/>
    <property type="match status" value="1"/>
</dbReference>
<feature type="domain" description="Cytochrome b/b6 N-terminal region profile" evidence="2">
    <location>
        <begin position="1"/>
        <end position="207"/>
    </location>
</feature>
<protein>
    <recommendedName>
        <fullName evidence="2">Cytochrome b/b6 N-terminal region profile domain-containing protein</fullName>
    </recommendedName>
</protein>
<dbReference type="InterPro" id="IPR027387">
    <property type="entry name" value="Cytb/b6-like_sf"/>
</dbReference>
<dbReference type="PANTHER" id="PTHR19271:SF16">
    <property type="entry name" value="CYTOCHROME B"/>
    <property type="match status" value="1"/>
</dbReference>
<accession>A0A1F5UQB7</accession>
<reference evidence="3 4" key="1">
    <citation type="journal article" date="2016" name="Nat. Commun.">
        <title>Thousands of microbial genomes shed light on interconnected biogeochemical processes in an aquifer system.</title>
        <authorList>
            <person name="Anantharaman K."/>
            <person name="Brown C.T."/>
            <person name="Hug L.A."/>
            <person name="Sharon I."/>
            <person name="Castelle C.J."/>
            <person name="Probst A.J."/>
            <person name="Thomas B.C."/>
            <person name="Singh A."/>
            <person name="Wilkins M.J."/>
            <person name="Karaoz U."/>
            <person name="Brodie E.L."/>
            <person name="Williams K.H."/>
            <person name="Hubbard S.S."/>
            <person name="Banfield J.F."/>
        </authorList>
    </citation>
    <scope>NUCLEOTIDE SEQUENCE [LARGE SCALE GENOMIC DNA]</scope>
    <source>
        <strain evidence="4">RBG_16_55_9</strain>
    </source>
</reference>
<evidence type="ECO:0000313" key="3">
    <source>
        <dbReference type="EMBL" id="OGF53354.1"/>
    </source>
</evidence>
<dbReference type="GO" id="GO:0009055">
    <property type="term" value="F:electron transfer activity"/>
    <property type="evidence" value="ECO:0007669"/>
    <property type="project" value="InterPro"/>
</dbReference>
<feature type="transmembrane region" description="Helical" evidence="1">
    <location>
        <begin position="81"/>
        <end position="103"/>
    </location>
</feature>
<sequence>MTFWERTRALIQQELELPVPSQFHLGHFLGGAVLFLFLIEIVTGILLMVYYQPTVTEAHQSIQYIMSTAQLGWLVRGLHSWGANLLILVALLHLLRVGLYGAYRERELNWAIGVILLLLVLAFGFTGMLLLWDQQAFWTTDAARLALERIPLIGKLFLDFLWGGVELGEGALLRFYVFHVGLLPWVTTLLIAVHLYLVARQGLFVPASREQDKPVKPVEGVSDHAEENVR</sequence>
<name>A0A1F5UQB7_FRAXR</name>
<dbReference type="InterPro" id="IPR016174">
    <property type="entry name" value="Di-haem_cyt_TM"/>
</dbReference>
<dbReference type="SUPFAM" id="SSF81342">
    <property type="entry name" value="Transmembrane di-heme cytochromes"/>
    <property type="match status" value="1"/>
</dbReference>
<feature type="transmembrane region" description="Helical" evidence="1">
    <location>
        <begin position="110"/>
        <end position="132"/>
    </location>
</feature>
<dbReference type="Pfam" id="PF00033">
    <property type="entry name" value="Cytochrome_B"/>
    <property type="match status" value="1"/>
</dbReference>
<keyword evidence="1" id="KW-1133">Transmembrane helix</keyword>
<gene>
    <name evidence="3" type="ORF">A2Z21_07915</name>
</gene>
<dbReference type="STRING" id="1817864.A2Z21_07915"/>
<dbReference type="GO" id="GO:0016491">
    <property type="term" value="F:oxidoreductase activity"/>
    <property type="evidence" value="ECO:0007669"/>
    <property type="project" value="InterPro"/>
</dbReference>
<comment type="caution">
    <text evidence="3">The sequence shown here is derived from an EMBL/GenBank/DDBJ whole genome shotgun (WGS) entry which is preliminary data.</text>
</comment>
<dbReference type="Proteomes" id="UP000179157">
    <property type="component" value="Unassembled WGS sequence"/>
</dbReference>
<dbReference type="PROSITE" id="PS51002">
    <property type="entry name" value="CYTB_NTER"/>
    <property type="match status" value="1"/>
</dbReference>
<feature type="transmembrane region" description="Helical" evidence="1">
    <location>
        <begin position="28"/>
        <end position="51"/>
    </location>
</feature>
<dbReference type="GO" id="GO:0022904">
    <property type="term" value="P:respiratory electron transport chain"/>
    <property type="evidence" value="ECO:0007669"/>
    <property type="project" value="InterPro"/>
</dbReference>
<dbReference type="GO" id="GO:0016020">
    <property type="term" value="C:membrane"/>
    <property type="evidence" value="ECO:0007669"/>
    <property type="project" value="InterPro"/>
</dbReference>